<feature type="compositionally biased region" description="Polar residues" evidence="1">
    <location>
        <begin position="736"/>
        <end position="760"/>
    </location>
</feature>
<sequence length="1140" mass="125366">MRAHAVQTNSLYARQPSAKRPAAQQVQHSRRVSPIQQAKQVRQRPTHCLAGLIHRAASPVAVLLIFLCMALMLHFLFLPQFAGLPFVGFTYDGGDASAQLIPAVSLLERSLMDGTFFWSWDYGLGGDLFSEFSYYYSTSPLFYLQFSIKWLFGAAGGDFATTQAWRVVFSIIKQILCMLFMYLLIRREGKGRLAALTAGILYGCSFWYIDNSVAFDFMTDAMLWPPLLVMAFNRWNRTGSWMPLCLVLALSIASNFYFGYIVCVFCILFALVFAYRGENGQKWAAFIRGYLRRLGVLALVAIGAILLSSIAFIPSVIALLSADRAQVPLQVGIFPSLHFVKALPEILFFKGGMFSANDAQTYAFPLIAMLAPFLFKHLSPAGRKRTIFAALLVLLWLLPVVSSLMNGLSYPSNRWCYLVVFAVAYAVPDWIECLATKGIRAVRPVVFVGLAVLALVVLATHNVRVQDLSGAPGYVFQLLGISDLVFFGLQVAFIAVILLKGTRQQTNGAARVHGVPLSAAALALLAGAVLLAMPFGPYAAYAGFRDMGGAVTFSSPEQLNKTFEGDTSNQETYRLLAQAGAEFEAGVKTKTEPRVAAHVQIDTDANAGVDANSGTDSIDANNTFFRTADEETYQDDANYRRFENRSWILGTHPVSVYNSLITKDISQWIKRERQVTPTTRSASQYRGFGHRLFIENAWGIEYKFNTTEASNLYGYEPLDDSSHESLGDTSQVLGAQDASNENASQTNISHTNTSQTNAPSSDEATEGKTTEGKTTADKTTMDKVTASTKEIWRNRYATGIDLWYSTATAKSSTPTWSFEESDAALLQTAVVDDDVANRLALPSGTLESTVTVLPLDNSNTHFDNCSLSNGILQVDSGGGSITIDLPDNLGSGECLLSFTLKNTQEESFTFRVNGEEYWQGGKTHRWRYPIDNYSLCFPEPEGSLKVNISAGTYTVDNVQLEFGSYSRLADWTNSVNRYGLADLTVGKSSITGTIHTDEAGILALAIPYKKGWTCLVDGKPADSFVVNGIFAGVFLDAGDHTVQWSYANPYFPFAAGLSILTGMALAAIWYFRRRKSGSNVLTRKQIARPSVPSCSQSRVRSHSPHLLENDLAKQHEVPRHNADHSSELSNKRHNADTSHI</sequence>
<proteinExistence type="predicted"/>
<feature type="transmembrane region" description="Helical" evidence="2">
    <location>
        <begin position="294"/>
        <end position="320"/>
    </location>
</feature>
<dbReference type="eggNOG" id="COG4485">
    <property type="taxonomic scope" value="Bacteria"/>
</dbReference>
<feature type="region of interest" description="Disordered" evidence="1">
    <location>
        <begin position="1116"/>
        <end position="1140"/>
    </location>
</feature>
<evidence type="ECO:0000313" key="3">
    <source>
        <dbReference type="EMBL" id="ACU94885.1"/>
    </source>
</evidence>
<feature type="compositionally biased region" description="Basic and acidic residues" evidence="1">
    <location>
        <begin position="765"/>
        <end position="781"/>
    </location>
</feature>
<evidence type="ECO:0000256" key="1">
    <source>
        <dbReference type="SAM" id="MobiDB-lite"/>
    </source>
</evidence>
<gene>
    <name evidence="3" type="ordered locus">Ccur_12000</name>
</gene>
<keyword evidence="4" id="KW-1185">Reference proteome</keyword>
<organism evidence="3 4">
    <name type="scientific">Cryptobacterium curtum (strain ATCC 700683 / DSM 15641 / CCUG 43107 / 12-3)</name>
    <dbReference type="NCBI Taxonomy" id="469378"/>
    <lineage>
        <taxon>Bacteria</taxon>
        <taxon>Bacillati</taxon>
        <taxon>Actinomycetota</taxon>
        <taxon>Coriobacteriia</taxon>
        <taxon>Eggerthellales</taxon>
        <taxon>Eggerthellaceae</taxon>
        <taxon>Cryptobacterium</taxon>
    </lineage>
</organism>
<feature type="transmembrane region" description="Helical" evidence="2">
    <location>
        <begin position="520"/>
        <end position="541"/>
    </location>
</feature>
<dbReference type="InterPro" id="IPR018580">
    <property type="entry name" value="Uncharacterised_YfhO"/>
</dbReference>
<dbReference type="Pfam" id="PF09586">
    <property type="entry name" value="YfhO"/>
    <property type="match status" value="2"/>
</dbReference>
<dbReference type="AlphaFoldDB" id="C7MKT8"/>
<feature type="transmembrane region" description="Helical" evidence="2">
    <location>
        <begin position="359"/>
        <end position="375"/>
    </location>
</feature>
<keyword evidence="2" id="KW-0472">Membrane</keyword>
<feature type="transmembrane region" description="Helical" evidence="2">
    <location>
        <begin position="415"/>
        <end position="433"/>
    </location>
</feature>
<feature type="transmembrane region" description="Helical" evidence="2">
    <location>
        <begin position="60"/>
        <end position="82"/>
    </location>
</feature>
<feature type="region of interest" description="Disordered" evidence="1">
    <location>
        <begin position="736"/>
        <end position="781"/>
    </location>
</feature>
<reference evidence="3 4" key="1">
    <citation type="journal article" date="2009" name="Stand. Genomic Sci.">
        <title>Complete genome sequence of Cryptobacterium curtum type strain (12-3).</title>
        <authorList>
            <person name="Mavrommatis K."/>
            <person name="Pukall R."/>
            <person name="Rohde C."/>
            <person name="Chen F."/>
            <person name="Sims D."/>
            <person name="Brettin T."/>
            <person name="Kuske C."/>
            <person name="Detter J.C."/>
            <person name="Han C."/>
            <person name="Lapidus A."/>
            <person name="Copeland A."/>
            <person name="Glavina Del Rio T."/>
            <person name="Nolan M."/>
            <person name="Lucas S."/>
            <person name="Tice H."/>
            <person name="Cheng J.F."/>
            <person name="Bruce D."/>
            <person name="Goodwin L."/>
            <person name="Pitluck S."/>
            <person name="Ovchinnikova G."/>
            <person name="Pati A."/>
            <person name="Ivanova N."/>
            <person name="Chen A."/>
            <person name="Palaniappan K."/>
            <person name="Chain P."/>
            <person name="D'haeseleer P."/>
            <person name="Goker M."/>
            <person name="Bristow J."/>
            <person name="Eisen J.A."/>
            <person name="Markowitz V."/>
            <person name="Hugenholtz P."/>
            <person name="Rohde M."/>
            <person name="Klenk H.P."/>
            <person name="Kyrpides N.C."/>
        </authorList>
    </citation>
    <scope>NUCLEOTIDE SEQUENCE [LARGE SCALE GENOMIC DNA]</scope>
    <source>
        <strain evidence="4">ATCC 700683 / DSM 15641 / 12-3</strain>
    </source>
</reference>
<evidence type="ECO:0000256" key="2">
    <source>
        <dbReference type="SAM" id="Phobius"/>
    </source>
</evidence>
<feature type="transmembrane region" description="Helical" evidence="2">
    <location>
        <begin position="475"/>
        <end position="499"/>
    </location>
</feature>
<feature type="transmembrane region" description="Helical" evidence="2">
    <location>
        <begin position="192"/>
        <end position="209"/>
    </location>
</feature>
<dbReference type="STRING" id="469378.Ccur_12000"/>
<evidence type="ECO:0000313" key="4">
    <source>
        <dbReference type="Proteomes" id="UP000000954"/>
    </source>
</evidence>
<keyword evidence="2" id="KW-1133">Transmembrane helix</keyword>
<dbReference type="HOGENOM" id="CLU_277827_0_0_11"/>
<protein>
    <submittedName>
        <fullName evidence="3">Bacterial membrane protein YfhO</fullName>
    </submittedName>
</protein>
<feature type="transmembrane region" description="Helical" evidence="2">
    <location>
        <begin position="387"/>
        <end position="409"/>
    </location>
</feature>
<name>C7MKT8_CRYCD</name>
<accession>C7MKT8</accession>
<feature type="transmembrane region" description="Helical" evidence="2">
    <location>
        <begin position="445"/>
        <end position="463"/>
    </location>
</feature>
<dbReference type="EMBL" id="CP001682">
    <property type="protein sequence ID" value="ACU94885.1"/>
    <property type="molecule type" value="Genomic_DNA"/>
</dbReference>
<feature type="region of interest" description="Disordered" evidence="1">
    <location>
        <begin position="1"/>
        <end position="37"/>
    </location>
</feature>
<dbReference type="KEGG" id="ccu:Ccur_12000"/>
<dbReference type="PANTHER" id="PTHR38454">
    <property type="entry name" value="INTEGRAL MEMBRANE PROTEIN-RELATED"/>
    <property type="match status" value="1"/>
</dbReference>
<feature type="transmembrane region" description="Helical" evidence="2">
    <location>
        <begin position="241"/>
        <end position="274"/>
    </location>
</feature>
<feature type="compositionally biased region" description="Polar residues" evidence="1">
    <location>
        <begin position="1"/>
        <end position="12"/>
    </location>
</feature>
<dbReference type="Proteomes" id="UP000000954">
    <property type="component" value="Chromosome"/>
</dbReference>
<dbReference type="PANTHER" id="PTHR38454:SF1">
    <property type="entry name" value="INTEGRAL MEMBRANE PROTEIN"/>
    <property type="match status" value="1"/>
</dbReference>
<feature type="transmembrane region" description="Helical" evidence="2">
    <location>
        <begin position="164"/>
        <end position="185"/>
    </location>
</feature>
<feature type="transmembrane region" description="Helical" evidence="2">
    <location>
        <begin position="1050"/>
        <end position="1071"/>
    </location>
</feature>
<keyword evidence="2" id="KW-0812">Transmembrane</keyword>